<feature type="compositionally biased region" description="Polar residues" evidence="7">
    <location>
        <begin position="32"/>
        <end position="49"/>
    </location>
</feature>
<gene>
    <name evidence="9" type="ORF">K490DRAFT_36944</name>
</gene>
<feature type="transmembrane region" description="Helical" evidence="6">
    <location>
        <begin position="244"/>
        <end position="265"/>
    </location>
</feature>
<organism evidence="9 10">
    <name type="scientific">Saccharata proteae CBS 121410</name>
    <dbReference type="NCBI Taxonomy" id="1314787"/>
    <lineage>
        <taxon>Eukaryota</taxon>
        <taxon>Fungi</taxon>
        <taxon>Dikarya</taxon>
        <taxon>Ascomycota</taxon>
        <taxon>Pezizomycotina</taxon>
        <taxon>Dothideomycetes</taxon>
        <taxon>Dothideomycetes incertae sedis</taxon>
        <taxon>Botryosphaeriales</taxon>
        <taxon>Saccharataceae</taxon>
        <taxon>Saccharata</taxon>
    </lineage>
</organism>
<dbReference type="GO" id="GO:0000139">
    <property type="term" value="C:Golgi membrane"/>
    <property type="evidence" value="ECO:0007669"/>
    <property type="project" value="UniProtKB-SubCell"/>
</dbReference>
<dbReference type="EMBL" id="ML978714">
    <property type="protein sequence ID" value="KAF2089556.1"/>
    <property type="molecule type" value="Genomic_DNA"/>
</dbReference>
<evidence type="ECO:0000256" key="4">
    <source>
        <dbReference type="ARBA" id="ARBA00022989"/>
    </source>
</evidence>
<dbReference type="GO" id="GO:0031267">
    <property type="term" value="F:small GTPase binding"/>
    <property type="evidence" value="ECO:0007669"/>
    <property type="project" value="InterPro"/>
</dbReference>
<evidence type="ECO:0000256" key="2">
    <source>
        <dbReference type="ARBA" id="ARBA00010596"/>
    </source>
</evidence>
<feature type="transmembrane region" description="Helical" evidence="6">
    <location>
        <begin position="116"/>
        <end position="137"/>
    </location>
</feature>
<dbReference type="PANTHER" id="PTHR12822:SF2">
    <property type="entry name" value="PROTEIN YIPF"/>
    <property type="match status" value="1"/>
</dbReference>
<evidence type="ECO:0000259" key="8">
    <source>
        <dbReference type="Pfam" id="PF04893"/>
    </source>
</evidence>
<accession>A0A6A5YDK1</accession>
<dbReference type="Proteomes" id="UP000799776">
    <property type="component" value="Unassembled WGS sequence"/>
</dbReference>
<sequence>MANRGYDVVVDVDAEGDLGHTDLQEDLEFHSSNFNEPQSGANKIPSDQQGNGGSFLGGGPSRATTSSNRYLWSISYYQQFFDVDTAEVIKRCWAAIFPRANFLDVLEGNPDLYGPVWIATTVVLILFLTGTMSQYLAHRHEEHFPYDFRLLSGGAGLIYGYTAFIPIALWGLLKWFGSESANLLECWALYGYANIIWIPVALISWSPITILNYVFVGVGFAISALFLFRNLYPILSATDVKTSKILLVVVVALHAGLAIAIKILFFA</sequence>
<proteinExistence type="inferred from homology"/>
<dbReference type="AlphaFoldDB" id="A0A6A5YDK1"/>
<feature type="region of interest" description="Disordered" evidence="7">
    <location>
        <begin position="32"/>
        <end position="61"/>
    </location>
</feature>
<evidence type="ECO:0000256" key="3">
    <source>
        <dbReference type="ARBA" id="ARBA00022692"/>
    </source>
</evidence>
<evidence type="ECO:0000313" key="10">
    <source>
        <dbReference type="Proteomes" id="UP000799776"/>
    </source>
</evidence>
<evidence type="ECO:0000313" key="9">
    <source>
        <dbReference type="EMBL" id="KAF2089556.1"/>
    </source>
</evidence>
<feature type="transmembrane region" description="Helical" evidence="6">
    <location>
        <begin position="211"/>
        <end position="232"/>
    </location>
</feature>
<dbReference type="Pfam" id="PF04893">
    <property type="entry name" value="Yip1"/>
    <property type="match status" value="1"/>
</dbReference>
<evidence type="ECO:0000256" key="6">
    <source>
        <dbReference type="RuleBase" id="RU361264"/>
    </source>
</evidence>
<keyword evidence="10" id="KW-1185">Reference proteome</keyword>
<feature type="transmembrane region" description="Helical" evidence="6">
    <location>
        <begin position="187"/>
        <end position="205"/>
    </location>
</feature>
<feature type="transmembrane region" description="Helical" evidence="6">
    <location>
        <begin position="157"/>
        <end position="175"/>
    </location>
</feature>
<evidence type="ECO:0000256" key="1">
    <source>
        <dbReference type="ARBA" id="ARBA00004141"/>
    </source>
</evidence>
<comment type="similarity">
    <text evidence="2 6">Belongs to the YIP1 family.</text>
</comment>
<feature type="compositionally biased region" description="Gly residues" evidence="7">
    <location>
        <begin position="50"/>
        <end position="60"/>
    </location>
</feature>
<dbReference type="InterPro" id="IPR006977">
    <property type="entry name" value="Yip1_dom"/>
</dbReference>
<dbReference type="InterPro" id="IPR039765">
    <property type="entry name" value="Yip5/YIPF1/YIPF2"/>
</dbReference>
<evidence type="ECO:0000256" key="5">
    <source>
        <dbReference type="ARBA" id="ARBA00023136"/>
    </source>
</evidence>
<feature type="domain" description="Yip1" evidence="8">
    <location>
        <begin position="97"/>
        <end position="257"/>
    </location>
</feature>
<protein>
    <recommendedName>
        <fullName evidence="6">Protein YIP</fullName>
    </recommendedName>
</protein>
<comment type="subcellular location">
    <subcellularLocation>
        <location evidence="6">Golgi apparatus membrane</location>
        <topology evidence="6">Multi-pass membrane protein</topology>
    </subcellularLocation>
    <subcellularLocation>
        <location evidence="1">Membrane</location>
        <topology evidence="1">Multi-pass membrane protein</topology>
    </subcellularLocation>
</comment>
<reference evidence="9" key="1">
    <citation type="journal article" date="2020" name="Stud. Mycol.">
        <title>101 Dothideomycetes genomes: a test case for predicting lifestyles and emergence of pathogens.</title>
        <authorList>
            <person name="Haridas S."/>
            <person name="Albert R."/>
            <person name="Binder M."/>
            <person name="Bloem J."/>
            <person name="Labutti K."/>
            <person name="Salamov A."/>
            <person name="Andreopoulos B."/>
            <person name="Baker S."/>
            <person name="Barry K."/>
            <person name="Bills G."/>
            <person name="Bluhm B."/>
            <person name="Cannon C."/>
            <person name="Castanera R."/>
            <person name="Culley D."/>
            <person name="Daum C."/>
            <person name="Ezra D."/>
            <person name="Gonzalez J."/>
            <person name="Henrissat B."/>
            <person name="Kuo A."/>
            <person name="Liang C."/>
            <person name="Lipzen A."/>
            <person name="Lutzoni F."/>
            <person name="Magnuson J."/>
            <person name="Mondo S."/>
            <person name="Nolan M."/>
            <person name="Ohm R."/>
            <person name="Pangilinan J."/>
            <person name="Park H.-J."/>
            <person name="Ramirez L."/>
            <person name="Alfaro M."/>
            <person name="Sun H."/>
            <person name="Tritt A."/>
            <person name="Yoshinaga Y."/>
            <person name="Zwiers L.-H."/>
            <person name="Turgeon B."/>
            <person name="Goodwin S."/>
            <person name="Spatafora J."/>
            <person name="Crous P."/>
            <person name="Grigoriev I."/>
        </authorList>
    </citation>
    <scope>NUCLEOTIDE SEQUENCE</scope>
    <source>
        <strain evidence="9">CBS 121410</strain>
    </source>
</reference>
<keyword evidence="3 6" id="KW-0812">Transmembrane</keyword>
<keyword evidence="5 6" id="KW-0472">Membrane</keyword>
<dbReference type="OrthoDB" id="10256463at2759"/>
<keyword evidence="4 6" id="KW-1133">Transmembrane helix</keyword>
<evidence type="ECO:0000256" key="7">
    <source>
        <dbReference type="SAM" id="MobiDB-lite"/>
    </source>
</evidence>
<dbReference type="PANTHER" id="PTHR12822">
    <property type="entry name" value="PROTEIN YIPF"/>
    <property type="match status" value="1"/>
</dbReference>
<name>A0A6A5YDK1_9PEZI</name>
<dbReference type="GO" id="GO:0016192">
    <property type="term" value="P:vesicle-mediated transport"/>
    <property type="evidence" value="ECO:0007669"/>
    <property type="project" value="InterPro"/>
</dbReference>